<evidence type="ECO:0000313" key="2">
    <source>
        <dbReference type="Proteomes" id="UP001501565"/>
    </source>
</evidence>
<accession>A0ABP7NDT6</accession>
<keyword evidence="2" id="KW-1185">Reference proteome</keyword>
<dbReference type="EMBL" id="BAABBN010000017">
    <property type="protein sequence ID" value="GAA3943917.1"/>
    <property type="molecule type" value="Genomic_DNA"/>
</dbReference>
<protein>
    <submittedName>
        <fullName evidence="1">Uncharacterized protein</fullName>
    </submittedName>
</protein>
<gene>
    <name evidence="1" type="ORF">GCM10022277_44600</name>
</gene>
<dbReference type="Proteomes" id="UP001501565">
    <property type="component" value="Unassembled WGS sequence"/>
</dbReference>
<reference evidence="2" key="1">
    <citation type="journal article" date="2019" name="Int. J. Syst. Evol. Microbiol.">
        <title>The Global Catalogue of Microorganisms (GCM) 10K type strain sequencing project: providing services to taxonomists for standard genome sequencing and annotation.</title>
        <authorList>
            <consortium name="The Broad Institute Genomics Platform"/>
            <consortium name="The Broad Institute Genome Sequencing Center for Infectious Disease"/>
            <person name="Wu L."/>
            <person name="Ma J."/>
        </authorList>
    </citation>
    <scope>NUCLEOTIDE SEQUENCE [LARGE SCALE GENOMIC DNA]</scope>
    <source>
        <strain evidence="2">JCM 17551</strain>
    </source>
</reference>
<comment type="caution">
    <text evidence="1">The sequence shown here is derived from an EMBL/GenBank/DDBJ whole genome shotgun (WGS) entry which is preliminary data.</text>
</comment>
<evidence type="ECO:0000313" key="1">
    <source>
        <dbReference type="EMBL" id="GAA3943917.1"/>
    </source>
</evidence>
<proteinExistence type="predicted"/>
<name>A0ABP7NDT6_9GAMM</name>
<organism evidence="1 2">
    <name type="scientific">Litoribacillus peritrichatus</name>
    <dbReference type="NCBI Taxonomy" id="718191"/>
    <lineage>
        <taxon>Bacteria</taxon>
        <taxon>Pseudomonadati</taxon>
        <taxon>Pseudomonadota</taxon>
        <taxon>Gammaproteobacteria</taxon>
        <taxon>Oceanospirillales</taxon>
        <taxon>Oceanospirillaceae</taxon>
        <taxon>Litoribacillus</taxon>
    </lineage>
</organism>
<sequence>MPNKMLGPGVMVNTKDAATKASQVSSVMGVPVGVKVADSLLETGASHKGDWSIVALFNGAIYRSILQKLQA</sequence>